<dbReference type="Gene3D" id="1.10.760.10">
    <property type="entry name" value="Cytochrome c-like domain"/>
    <property type="match status" value="1"/>
</dbReference>
<feature type="transmembrane region" description="Helical" evidence="8">
    <location>
        <begin position="6"/>
        <end position="25"/>
    </location>
</feature>
<evidence type="ECO:0000256" key="8">
    <source>
        <dbReference type="SAM" id="Phobius"/>
    </source>
</evidence>
<feature type="binding site" description="axial binding residue" evidence="7">
    <location>
        <position position="97"/>
    </location>
    <ligand>
        <name>heme c</name>
        <dbReference type="ChEBI" id="CHEBI:61717"/>
    </ligand>
    <ligandPart>
        <name>Fe</name>
        <dbReference type="ChEBI" id="CHEBI:18248"/>
    </ligandPart>
</feature>
<dbReference type="InterPro" id="IPR009056">
    <property type="entry name" value="Cyt_c-like_dom"/>
</dbReference>
<evidence type="ECO:0000256" key="6">
    <source>
        <dbReference type="PIRSR" id="PIRSR000025-1"/>
    </source>
</evidence>
<dbReference type="Proteomes" id="UP000189761">
    <property type="component" value="Unassembled WGS sequence"/>
</dbReference>
<keyword evidence="5 7" id="KW-0408">Iron</keyword>
<evidence type="ECO:0000256" key="4">
    <source>
        <dbReference type="ARBA" id="ARBA00022982"/>
    </source>
</evidence>
<dbReference type="SUPFAM" id="SSF46626">
    <property type="entry name" value="Cytochrome c"/>
    <property type="match status" value="1"/>
</dbReference>
<keyword evidence="8" id="KW-1133">Transmembrane helix</keyword>
<dbReference type="GO" id="GO:0009055">
    <property type="term" value="F:electron transfer activity"/>
    <property type="evidence" value="ECO:0007669"/>
    <property type="project" value="InterPro"/>
</dbReference>
<organism evidence="11 12">
    <name type="scientific">Heyndrickxia oleronia</name>
    <dbReference type="NCBI Taxonomy" id="38875"/>
    <lineage>
        <taxon>Bacteria</taxon>
        <taxon>Bacillati</taxon>
        <taxon>Bacillota</taxon>
        <taxon>Bacilli</taxon>
        <taxon>Bacillales</taxon>
        <taxon>Bacillaceae</taxon>
        <taxon>Heyndrickxia</taxon>
    </lineage>
</organism>
<sequence length="118" mass="12454">MKKTWVSSVINLVLLVCLVFVLFIYKGPQPSQTAANASAHGTTASAGDPEGIVKKNCITCHGDNLQGGAGPELAKIGSKYDQGEIENIINNGKNGRMPAGLISKDDAKSVAEWLSQKK</sequence>
<keyword evidence="3 7" id="KW-0479">Metal-binding</keyword>
<dbReference type="EMBL" id="MTLA01000018">
    <property type="protein sequence ID" value="OOP70039.1"/>
    <property type="molecule type" value="Genomic_DNA"/>
</dbReference>
<evidence type="ECO:0000256" key="2">
    <source>
        <dbReference type="ARBA" id="ARBA00022617"/>
    </source>
</evidence>
<evidence type="ECO:0000256" key="7">
    <source>
        <dbReference type="PIRSR" id="PIRSR000025-2"/>
    </source>
</evidence>
<comment type="caution">
    <text evidence="11">The sequence shown here is derived from an EMBL/GenBank/DDBJ whole genome shotgun (WGS) entry which is preliminary data.</text>
</comment>
<protein>
    <submittedName>
        <fullName evidence="10">Cytochrome c</fullName>
    </submittedName>
</protein>
<dbReference type="PIRSF" id="PIRSF000025">
    <property type="entry name" value="Cytc_Bsub_c550"/>
    <property type="match status" value="1"/>
</dbReference>
<reference evidence="11 12" key="1">
    <citation type="submission" date="2017-01" db="EMBL/GenBank/DDBJ databases">
        <title>Draft genome sequence of Bacillus oleronius.</title>
        <authorList>
            <person name="Allam M."/>
        </authorList>
    </citation>
    <scope>NUCLEOTIDE SEQUENCE [LARGE SCALE GENOMIC DNA]</scope>
    <source>
        <strain evidence="11 12">DSM 9356</strain>
    </source>
</reference>
<feature type="binding site" description="covalent" evidence="6">
    <location>
        <position position="60"/>
    </location>
    <ligand>
        <name>heme c</name>
        <dbReference type="ChEBI" id="CHEBI:61717"/>
    </ligand>
</feature>
<gene>
    <name evidence="11" type="ORF">BWZ43_01695</name>
    <name evidence="10" type="ORF">P5X88_21920</name>
</gene>
<keyword evidence="12" id="KW-1185">Reference proteome</keyword>
<evidence type="ECO:0000313" key="11">
    <source>
        <dbReference type="EMBL" id="OOP70039.1"/>
    </source>
</evidence>
<dbReference type="EMBL" id="JAROYP010000016">
    <property type="protein sequence ID" value="MDH5163598.1"/>
    <property type="molecule type" value="Genomic_DNA"/>
</dbReference>
<evidence type="ECO:0000259" key="9">
    <source>
        <dbReference type="PROSITE" id="PS51007"/>
    </source>
</evidence>
<dbReference type="PANTHER" id="PTHR37823">
    <property type="entry name" value="CYTOCHROME C-553-LIKE"/>
    <property type="match status" value="1"/>
</dbReference>
<evidence type="ECO:0000313" key="12">
    <source>
        <dbReference type="Proteomes" id="UP000189761"/>
    </source>
</evidence>
<reference evidence="10" key="2">
    <citation type="submission" date="2023-03" db="EMBL/GenBank/DDBJ databases">
        <title>Bacterial isolates from washroom surfaces on a university campus.</title>
        <authorList>
            <person name="Holman D.B."/>
            <person name="Gzyl K.E."/>
            <person name="Taheri A.E."/>
        </authorList>
    </citation>
    <scope>NUCLEOTIDE SEQUENCE</scope>
    <source>
        <strain evidence="10">RD03</strain>
    </source>
</reference>
<dbReference type="GO" id="GO:0020037">
    <property type="term" value="F:heme binding"/>
    <property type="evidence" value="ECO:0007669"/>
    <property type="project" value="InterPro"/>
</dbReference>
<dbReference type="Pfam" id="PF13442">
    <property type="entry name" value="Cytochrome_CBB3"/>
    <property type="match status" value="1"/>
</dbReference>
<dbReference type="Proteomes" id="UP001159179">
    <property type="component" value="Unassembled WGS sequence"/>
</dbReference>
<dbReference type="InterPro" id="IPR012218">
    <property type="entry name" value="Cyt_c_BACSU-c550-type"/>
</dbReference>
<dbReference type="GO" id="GO:0016020">
    <property type="term" value="C:membrane"/>
    <property type="evidence" value="ECO:0007669"/>
    <property type="project" value="InterPro"/>
</dbReference>
<proteinExistence type="predicted"/>
<feature type="binding site" description="covalent" evidence="6">
    <location>
        <position position="57"/>
    </location>
    <ligand>
        <name>heme c</name>
        <dbReference type="ChEBI" id="CHEBI:61717"/>
    </ligand>
</feature>
<dbReference type="InterPro" id="IPR051811">
    <property type="entry name" value="Cytochrome_c550/c551-like"/>
</dbReference>
<evidence type="ECO:0000256" key="3">
    <source>
        <dbReference type="ARBA" id="ARBA00022723"/>
    </source>
</evidence>
<dbReference type="RefSeq" id="WP_058005060.1">
    <property type="nucleotide sequence ID" value="NZ_CP065424.1"/>
</dbReference>
<keyword evidence="8" id="KW-0812">Transmembrane</keyword>
<dbReference type="AlphaFoldDB" id="A0A8E2LHE4"/>
<dbReference type="InterPro" id="IPR036909">
    <property type="entry name" value="Cyt_c-like_dom_sf"/>
</dbReference>
<accession>A0A8E2LHE4</accession>
<evidence type="ECO:0000313" key="10">
    <source>
        <dbReference type="EMBL" id="MDH5163598.1"/>
    </source>
</evidence>
<evidence type="ECO:0000256" key="5">
    <source>
        <dbReference type="ARBA" id="ARBA00023004"/>
    </source>
</evidence>
<keyword evidence="8" id="KW-0472">Membrane</keyword>
<dbReference type="GO" id="GO:0005506">
    <property type="term" value="F:iron ion binding"/>
    <property type="evidence" value="ECO:0007669"/>
    <property type="project" value="InterPro"/>
</dbReference>
<feature type="domain" description="Cytochrome c" evidence="9">
    <location>
        <begin position="44"/>
        <end position="118"/>
    </location>
</feature>
<comment type="PTM">
    <text evidence="6">Binds 1 heme c group covalently per subunit.</text>
</comment>
<evidence type="ECO:0000256" key="1">
    <source>
        <dbReference type="ARBA" id="ARBA00022448"/>
    </source>
</evidence>
<keyword evidence="1" id="KW-0813">Transport</keyword>
<keyword evidence="4" id="KW-0249">Electron transport</keyword>
<keyword evidence="2 6" id="KW-0349">Heme</keyword>
<dbReference type="PROSITE" id="PS51007">
    <property type="entry name" value="CYTC"/>
    <property type="match status" value="1"/>
</dbReference>
<dbReference type="PANTHER" id="PTHR37823:SF4">
    <property type="entry name" value="MENAQUINOL-CYTOCHROME C REDUCTASE CYTOCHROME B_C SUBUNIT"/>
    <property type="match status" value="1"/>
</dbReference>
<feature type="binding site" description="axial binding residue" evidence="7">
    <location>
        <position position="61"/>
    </location>
    <ligand>
        <name>heme c</name>
        <dbReference type="ChEBI" id="CHEBI:61717"/>
    </ligand>
    <ligandPart>
        <name>Fe</name>
        <dbReference type="ChEBI" id="CHEBI:18248"/>
    </ligandPart>
</feature>
<name>A0A8E2LHE4_9BACI</name>